<dbReference type="RefSeq" id="WP_087136917.1">
    <property type="nucleotide sequence ID" value="NZ_FUKR01000036.1"/>
</dbReference>
<accession>A0A1R4JCJ7</accession>
<feature type="transmembrane region" description="Helical" evidence="1">
    <location>
        <begin position="87"/>
        <end position="105"/>
    </location>
</feature>
<keyword evidence="3" id="KW-1185">Reference proteome</keyword>
<dbReference type="Pfam" id="PF09579">
    <property type="entry name" value="Spore_YtfJ"/>
    <property type="match status" value="1"/>
</dbReference>
<name>A0A1R4JCJ7_9MICO</name>
<dbReference type="OrthoDB" id="4965215at2"/>
<dbReference type="InterPro" id="IPR014229">
    <property type="entry name" value="Spore_YtfJ"/>
</dbReference>
<evidence type="ECO:0000313" key="3">
    <source>
        <dbReference type="Proteomes" id="UP000196778"/>
    </source>
</evidence>
<organism evidence="2 3">
    <name type="scientific">Mycetocola reblochoni REB411</name>
    <dbReference type="NCBI Taxonomy" id="1255698"/>
    <lineage>
        <taxon>Bacteria</taxon>
        <taxon>Bacillati</taxon>
        <taxon>Actinomycetota</taxon>
        <taxon>Actinomycetes</taxon>
        <taxon>Micrococcales</taxon>
        <taxon>Microbacteriaceae</taxon>
        <taxon>Mycetocola</taxon>
    </lineage>
</organism>
<keyword evidence="1" id="KW-1133">Transmembrane helix</keyword>
<evidence type="ECO:0000313" key="2">
    <source>
        <dbReference type="EMBL" id="SJN29748.1"/>
    </source>
</evidence>
<evidence type="ECO:0008006" key="4">
    <source>
        <dbReference type="Google" id="ProtNLM"/>
    </source>
</evidence>
<reference evidence="3" key="1">
    <citation type="submission" date="2017-02" db="EMBL/GenBank/DDBJ databases">
        <authorList>
            <person name="Dridi B."/>
        </authorList>
    </citation>
    <scope>NUCLEOTIDE SEQUENCE [LARGE SCALE GENOMIC DNA]</scope>
    <source>
        <strain evidence="3">EB411</strain>
    </source>
</reference>
<proteinExistence type="predicted"/>
<keyword evidence="1" id="KW-0812">Transmembrane</keyword>
<evidence type="ECO:0000256" key="1">
    <source>
        <dbReference type="SAM" id="Phobius"/>
    </source>
</evidence>
<dbReference type="EMBL" id="FUKR01000036">
    <property type="protein sequence ID" value="SJN29748.1"/>
    <property type="molecule type" value="Genomic_DNA"/>
</dbReference>
<gene>
    <name evidence="2" type="ORF">FM119_06770</name>
</gene>
<protein>
    <recommendedName>
        <fullName evidence="4">Sporulation protein YtfJ</fullName>
    </recommendedName>
</protein>
<sequence>MTELILPLADSMQKVGVSTAYGDPVELGDTTLIPVALGGFGFGAGEGDGAKSDDGEVSGSGGGGGSWSVPLGAYVSDERGVRYEPNIIALAAVAIPLVCVAGKAFSRIIRALKR</sequence>
<keyword evidence="1" id="KW-0472">Membrane</keyword>
<dbReference type="AlphaFoldDB" id="A0A1R4JCJ7"/>
<dbReference type="Proteomes" id="UP000196778">
    <property type="component" value="Unassembled WGS sequence"/>
</dbReference>